<name>A0AAQ3N591_VIGMU</name>
<evidence type="ECO:0000313" key="1">
    <source>
        <dbReference type="EMBL" id="WVZ02650.1"/>
    </source>
</evidence>
<keyword evidence="2" id="KW-1185">Reference proteome</keyword>
<dbReference type="Proteomes" id="UP001374535">
    <property type="component" value="Chromosome 7"/>
</dbReference>
<dbReference type="EMBL" id="CP144694">
    <property type="protein sequence ID" value="WVZ02650.1"/>
    <property type="molecule type" value="Genomic_DNA"/>
</dbReference>
<gene>
    <name evidence="1" type="ORF">V8G54_023456</name>
</gene>
<proteinExistence type="predicted"/>
<reference evidence="1 2" key="1">
    <citation type="journal article" date="2023" name="Life. Sci Alliance">
        <title>Evolutionary insights into 3D genome organization and epigenetic landscape of Vigna mungo.</title>
        <authorList>
            <person name="Junaid A."/>
            <person name="Singh B."/>
            <person name="Bhatia S."/>
        </authorList>
    </citation>
    <scope>NUCLEOTIDE SEQUENCE [LARGE SCALE GENOMIC DNA]</scope>
    <source>
        <strain evidence="1">Urdbean</strain>
    </source>
</reference>
<accession>A0AAQ3N591</accession>
<organism evidence="1 2">
    <name type="scientific">Vigna mungo</name>
    <name type="common">Black gram</name>
    <name type="synonym">Phaseolus mungo</name>
    <dbReference type="NCBI Taxonomy" id="3915"/>
    <lineage>
        <taxon>Eukaryota</taxon>
        <taxon>Viridiplantae</taxon>
        <taxon>Streptophyta</taxon>
        <taxon>Embryophyta</taxon>
        <taxon>Tracheophyta</taxon>
        <taxon>Spermatophyta</taxon>
        <taxon>Magnoliopsida</taxon>
        <taxon>eudicotyledons</taxon>
        <taxon>Gunneridae</taxon>
        <taxon>Pentapetalae</taxon>
        <taxon>rosids</taxon>
        <taxon>fabids</taxon>
        <taxon>Fabales</taxon>
        <taxon>Fabaceae</taxon>
        <taxon>Papilionoideae</taxon>
        <taxon>50 kb inversion clade</taxon>
        <taxon>NPAAA clade</taxon>
        <taxon>indigoferoid/millettioid clade</taxon>
        <taxon>Phaseoleae</taxon>
        <taxon>Vigna</taxon>
    </lineage>
</organism>
<sequence length="102" mass="11778">MVFVVEHMEEIPIEGMNIIKPGELINYGRELIIKILLSVLHLAHVELAEPRNCISLVHNSRCLPLGTREDDINEIFPIWHHSNLLKIILNHRTLSTFLPQKV</sequence>
<dbReference type="AlphaFoldDB" id="A0AAQ3N591"/>
<protein>
    <submittedName>
        <fullName evidence="1">Uncharacterized protein</fullName>
    </submittedName>
</protein>
<evidence type="ECO:0000313" key="2">
    <source>
        <dbReference type="Proteomes" id="UP001374535"/>
    </source>
</evidence>